<dbReference type="PROSITE" id="PS51257">
    <property type="entry name" value="PROKAR_LIPOPROTEIN"/>
    <property type="match status" value="1"/>
</dbReference>
<organism evidence="2 3">
    <name type="scientific">Kluyvera intermedia</name>
    <name type="common">Enterobacter intermedius</name>
    <dbReference type="NCBI Taxonomy" id="61648"/>
    <lineage>
        <taxon>Bacteria</taxon>
        <taxon>Pseudomonadati</taxon>
        <taxon>Pseudomonadota</taxon>
        <taxon>Gammaproteobacteria</taxon>
        <taxon>Enterobacterales</taxon>
        <taxon>Enterobacteriaceae</taxon>
        <taxon>Kluyvera</taxon>
    </lineage>
</organism>
<dbReference type="RefSeq" id="WP_280558738.1">
    <property type="nucleotide sequence ID" value="NZ_CP123488.1"/>
</dbReference>
<feature type="chain" id="PRO_5041740300" description="Lipoprotein" evidence="1">
    <location>
        <begin position="24"/>
        <end position="186"/>
    </location>
</feature>
<name>A0AA95G6K9_KLUIN</name>
<feature type="signal peptide" evidence="1">
    <location>
        <begin position="1"/>
        <end position="23"/>
    </location>
</feature>
<evidence type="ECO:0000256" key="1">
    <source>
        <dbReference type="SAM" id="SignalP"/>
    </source>
</evidence>
<reference evidence="2" key="1">
    <citation type="submission" date="2023-04" db="EMBL/GenBank/DDBJ databases">
        <title>APH(3)-Id, a novel chromosomal aminoglycoside phosphotransferase, identified from an environmental isolate of Kluyvera intermedia DW18.</title>
        <authorList>
            <person name="Sha Y."/>
        </authorList>
    </citation>
    <scope>NUCLEOTIDE SEQUENCE</scope>
    <source>
        <strain evidence="2">DW18</strain>
    </source>
</reference>
<keyword evidence="1" id="KW-0732">Signal</keyword>
<dbReference type="AlphaFoldDB" id="A0AA95G6K9"/>
<accession>A0AA95G6K9</accession>
<dbReference type="EMBL" id="CP123488">
    <property type="protein sequence ID" value="WGL58228.1"/>
    <property type="molecule type" value="Genomic_DNA"/>
</dbReference>
<proteinExistence type="predicted"/>
<sequence length="186" mass="20928">MLKSTIVALVVLLAGCVSQPSLPTTDTIVKIKTSDSSIVANSDKYSYRFFRTGLRTEFQRYKTFYESFQQQILGVRVNFNVTNHEVVAEYTAIVDGRRLDDTQRTQLTSVYKATKMDQGYFGVLFKNDGFWTEISPQELDDSYKLKSPIVVSINDKTKVMSPYAGVLLLPVFPLVMMYGCATGPCV</sequence>
<dbReference type="Proteomes" id="UP001177527">
    <property type="component" value="Chromosome"/>
</dbReference>
<protein>
    <recommendedName>
        <fullName evidence="4">Lipoprotein</fullName>
    </recommendedName>
</protein>
<evidence type="ECO:0008006" key="4">
    <source>
        <dbReference type="Google" id="ProtNLM"/>
    </source>
</evidence>
<evidence type="ECO:0000313" key="3">
    <source>
        <dbReference type="Proteomes" id="UP001177527"/>
    </source>
</evidence>
<gene>
    <name evidence="2" type="ORF">QBD33_10995</name>
</gene>
<evidence type="ECO:0000313" key="2">
    <source>
        <dbReference type="EMBL" id="WGL58228.1"/>
    </source>
</evidence>